<dbReference type="WBParaSite" id="ALUE_0001896701-mRNA-1">
    <property type="protein sequence ID" value="ALUE_0001896701-mRNA-1"/>
    <property type="gene ID" value="ALUE_0001896701"/>
</dbReference>
<accession>A0A9J2QAH1</accession>
<sequence>MQMQIAIIQPMKHIRHHLPRTYLYFFFFGFDLPHGTRDPCRPLAN</sequence>
<keyword evidence="1" id="KW-1185">Reference proteome</keyword>
<name>A0A9J2QAH1_ASCLU</name>
<dbReference type="AlphaFoldDB" id="A0A9J2QAH1"/>
<evidence type="ECO:0000313" key="2">
    <source>
        <dbReference type="WBParaSite" id="ALUE_0001896701-mRNA-1"/>
    </source>
</evidence>
<protein>
    <submittedName>
        <fullName evidence="2">Uncharacterized protein</fullName>
    </submittedName>
</protein>
<dbReference type="Proteomes" id="UP000036681">
    <property type="component" value="Unplaced"/>
</dbReference>
<evidence type="ECO:0000313" key="1">
    <source>
        <dbReference type="Proteomes" id="UP000036681"/>
    </source>
</evidence>
<reference evidence="2" key="1">
    <citation type="submission" date="2023-03" db="UniProtKB">
        <authorList>
            <consortium name="WormBaseParasite"/>
        </authorList>
    </citation>
    <scope>IDENTIFICATION</scope>
</reference>
<organism evidence="1 2">
    <name type="scientific">Ascaris lumbricoides</name>
    <name type="common">Giant roundworm</name>
    <dbReference type="NCBI Taxonomy" id="6252"/>
    <lineage>
        <taxon>Eukaryota</taxon>
        <taxon>Metazoa</taxon>
        <taxon>Ecdysozoa</taxon>
        <taxon>Nematoda</taxon>
        <taxon>Chromadorea</taxon>
        <taxon>Rhabditida</taxon>
        <taxon>Spirurina</taxon>
        <taxon>Ascaridomorpha</taxon>
        <taxon>Ascaridoidea</taxon>
        <taxon>Ascarididae</taxon>
        <taxon>Ascaris</taxon>
    </lineage>
</organism>
<proteinExistence type="predicted"/>